<dbReference type="eggNOG" id="COG3903">
    <property type="taxonomic scope" value="Bacteria"/>
</dbReference>
<gene>
    <name evidence="2" type="ordered locus">Sros_2819</name>
</gene>
<dbReference type="PROSITE" id="PS50043">
    <property type="entry name" value="HTH_LUXR_2"/>
    <property type="match status" value="1"/>
</dbReference>
<reference evidence="2 3" key="1">
    <citation type="journal article" date="2010" name="Stand. Genomic Sci.">
        <title>Complete genome sequence of Streptosporangium roseum type strain (NI 9100).</title>
        <authorList>
            <person name="Nolan M."/>
            <person name="Sikorski J."/>
            <person name="Jando M."/>
            <person name="Lucas S."/>
            <person name="Lapidus A."/>
            <person name="Glavina Del Rio T."/>
            <person name="Chen F."/>
            <person name="Tice H."/>
            <person name="Pitluck S."/>
            <person name="Cheng J.F."/>
            <person name="Chertkov O."/>
            <person name="Sims D."/>
            <person name="Meincke L."/>
            <person name="Brettin T."/>
            <person name="Han C."/>
            <person name="Detter J.C."/>
            <person name="Bruce D."/>
            <person name="Goodwin L."/>
            <person name="Land M."/>
            <person name="Hauser L."/>
            <person name="Chang Y.J."/>
            <person name="Jeffries C.D."/>
            <person name="Ivanova N."/>
            <person name="Mavromatis K."/>
            <person name="Mikhailova N."/>
            <person name="Chen A."/>
            <person name="Palaniappan K."/>
            <person name="Chain P."/>
            <person name="Rohde M."/>
            <person name="Goker M."/>
            <person name="Bristow J."/>
            <person name="Eisen J.A."/>
            <person name="Markowitz V."/>
            <person name="Hugenholtz P."/>
            <person name="Kyrpides N.C."/>
            <person name="Klenk H.P."/>
        </authorList>
    </citation>
    <scope>NUCLEOTIDE SEQUENCE [LARGE SCALE GENOMIC DNA]</scope>
    <source>
        <strain evidence="3">ATCC 12428 / DSM 43021 / JCM 3005 / NI 9100</strain>
    </source>
</reference>
<protein>
    <submittedName>
        <fullName evidence="2">ATPase-like protein</fullName>
    </submittedName>
</protein>
<dbReference type="STRING" id="479432.Sros_2819"/>
<dbReference type="InterPro" id="IPR027417">
    <property type="entry name" value="P-loop_NTPase"/>
</dbReference>
<dbReference type="OrthoDB" id="3194665at2"/>
<dbReference type="Proteomes" id="UP000002029">
    <property type="component" value="Chromosome"/>
</dbReference>
<dbReference type="PRINTS" id="PR00364">
    <property type="entry name" value="DISEASERSIST"/>
</dbReference>
<dbReference type="InterPro" id="IPR016032">
    <property type="entry name" value="Sig_transdc_resp-reg_C-effctor"/>
</dbReference>
<proteinExistence type="predicted"/>
<dbReference type="eggNOG" id="COG2197">
    <property type="taxonomic scope" value="Bacteria"/>
</dbReference>
<dbReference type="SMART" id="SM00421">
    <property type="entry name" value="HTH_LUXR"/>
    <property type="match status" value="1"/>
</dbReference>
<dbReference type="SUPFAM" id="SSF48452">
    <property type="entry name" value="TPR-like"/>
    <property type="match status" value="1"/>
</dbReference>
<dbReference type="InterPro" id="IPR036388">
    <property type="entry name" value="WH-like_DNA-bd_sf"/>
</dbReference>
<dbReference type="GO" id="GO:0006355">
    <property type="term" value="P:regulation of DNA-templated transcription"/>
    <property type="evidence" value="ECO:0007669"/>
    <property type="project" value="InterPro"/>
</dbReference>
<dbReference type="PANTHER" id="PTHR47691:SF3">
    <property type="entry name" value="HTH-TYPE TRANSCRIPTIONAL REGULATOR RV0890C-RELATED"/>
    <property type="match status" value="1"/>
</dbReference>
<dbReference type="HOGENOM" id="CLU_004665_5_3_11"/>
<dbReference type="KEGG" id="sro:Sros_2819"/>
<dbReference type="GO" id="GO:0003677">
    <property type="term" value="F:DNA binding"/>
    <property type="evidence" value="ECO:0007669"/>
    <property type="project" value="InterPro"/>
</dbReference>
<dbReference type="Gene3D" id="1.10.10.10">
    <property type="entry name" value="Winged helix-like DNA-binding domain superfamily/Winged helix DNA-binding domain"/>
    <property type="match status" value="1"/>
</dbReference>
<dbReference type="GO" id="GO:0043531">
    <property type="term" value="F:ADP binding"/>
    <property type="evidence" value="ECO:0007669"/>
    <property type="project" value="InterPro"/>
</dbReference>
<dbReference type="InterPro" id="IPR011990">
    <property type="entry name" value="TPR-like_helical_dom_sf"/>
</dbReference>
<name>D2B6L3_STRRD</name>
<dbReference type="PROSITE" id="PS00622">
    <property type="entry name" value="HTH_LUXR_1"/>
    <property type="match status" value="1"/>
</dbReference>
<feature type="domain" description="HTH luxR-type" evidence="1">
    <location>
        <begin position="701"/>
        <end position="766"/>
    </location>
</feature>
<dbReference type="EMBL" id="CP001814">
    <property type="protein sequence ID" value="ACZ85777.1"/>
    <property type="molecule type" value="Genomic_DNA"/>
</dbReference>
<dbReference type="RefSeq" id="WP_012889522.1">
    <property type="nucleotide sequence ID" value="NC_013595.1"/>
</dbReference>
<sequence>MSGRSGTGELPVEATSFVGRKEEVRQVRRLLQGSRLVTVTGGAGIGKSRVAVEAASGVRRAFSDGVRFVELAGVSDPGHLEEAVAQALDLADPSDRPDVEALADHLRDRQTLLLLDTCEHLVDACARLAQTLLESSPELRILATSRQSLGVPGEHIVALAPMPLPGPRAVESVAVLARCDSVALFLERVTAVDPDYALTAENAAQVAEICARLDGIPLAIELVAVRMRTLPIGRILGLLDDRLWLLSGLTAGRRHPTVGATVEWSHELCTDDERLLWSRLPVFVSTFDAAAAEGVCADGALPAERILPALLGLVDKSIVIPVRRGEGTVYRLLDIIREYGAARLLESGEREWLRRRHLRHYLELAHRGRAAGPEADQVELWGRIRRDWPNIRAALDLCAEDPAEHETGLNMASTLWYLWIACGMLREGHHHLERLLARCPPGTESWSWATLILAYIAIARGHLGEARLLLERCRRRSPSGGDMVRLLQLKLSGTLAVIEGDLRGGEARLRAVVDRLGPGARLPEVFLPSMVELGLSLIWRGETAASREVFLRCRRLCEEQGNVWARAYADYGLGLVAMAEGDAERAASYARDSLQVKRHFSDAMAIVLCLELLAAAAVDRGEPARAGRLLSAARTGWRDKGLRDYPLMVEDSARCTELVRRSLSRRDFDQAAREGAALGLEGAIAYALGEEGAAGGAAVRRDSGWAPLTRREREVAELVAEGLTNRQIAHRLMVVQRTVDSHVEHILAKLGFSARTQVAAWATRRRRGSSAAPENA</sequence>
<dbReference type="AlphaFoldDB" id="D2B6L3"/>
<evidence type="ECO:0000313" key="2">
    <source>
        <dbReference type="EMBL" id="ACZ85777.1"/>
    </source>
</evidence>
<dbReference type="SUPFAM" id="SSF52540">
    <property type="entry name" value="P-loop containing nucleoside triphosphate hydrolases"/>
    <property type="match status" value="1"/>
</dbReference>
<dbReference type="SUPFAM" id="SSF46894">
    <property type="entry name" value="C-terminal effector domain of the bipartite response regulators"/>
    <property type="match status" value="1"/>
</dbReference>
<organism evidence="2 3">
    <name type="scientific">Streptosporangium roseum (strain ATCC 12428 / DSM 43021 / JCM 3005 / KCTC 9067 / NCIMB 10171 / NRRL 2505 / NI 9100)</name>
    <dbReference type="NCBI Taxonomy" id="479432"/>
    <lineage>
        <taxon>Bacteria</taxon>
        <taxon>Bacillati</taxon>
        <taxon>Actinomycetota</taxon>
        <taxon>Actinomycetes</taxon>
        <taxon>Streptosporangiales</taxon>
        <taxon>Streptosporangiaceae</taxon>
        <taxon>Streptosporangium</taxon>
    </lineage>
</organism>
<dbReference type="CDD" id="cd06170">
    <property type="entry name" value="LuxR_C_like"/>
    <property type="match status" value="1"/>
</dbReference>
<dbReference type="PANTHER" id="PTHR47691">
    <property type="entry name" value="REGULATOR-RELATED"/>
    <property type="match status" value="1"/>
</dbReference>
<evidence type="ECO:0000259" key="1">
    <source>
        <dbReference type="PROSITE" id="PS50043"/>
    </source>
</evidence>
<dbReference type="Pfam" id="PF00196">
    <property type="entry name" value="GerE"/>
    <property type="match status" value="1"/>
</dbReference>
<accession>D2B6L3</accession>
<dbReference type="Gene3D" id="3.40.50.300">
    <property type="entry name" value="P-loop containing nucleotide triphosphate hydrolases"/>
    <property type="match status" value="1"/>
</dbReference>
<evidence type="ECO:0000313" key="3">
    <source>
        <dbReference type="Proteomes" id="UP000002029"/>
    </source>
</evidence>
<dbReference type="Gene3D" id="1.25.40.10">
    <property type="entry name" value="Tetratricopeptide repeat domain"/>
    <property type="match status" value="1"/>
</dbReference>
<dbReference type="PRINTS" id="PR00038">
    <property type="entry name" value="HTHLUXR"/>
</dbReference>
<dbReference type="InterPro" id="IPR000792">
    <property type="entry name" value="Tscrpt_reg_LuxR_C"/>
</dbReference>
<keyword evidence="3" id="KW-1185">Reference proteome</keyword>